<accession>A0AAV3Z423</accession>
<keyword evidence="3" id="KW-1185">Reference proteome</keyword>
<feature type="region of interest" description="Disordered" evidence="1">
    <location>
        <begin position="157"/>
        <end position="184"/>
    </location>
</feature>
<comment type="caution">
    <text evidence="2">The sequence shown here is derived from an EMBL/GenBank/DDBJ whole genome shotgun (WGS) entry which is preliminary data.</text>
</comment>
<feature type="compositionally biased region" description="Polar residues" evidence="1">
    <location>
        <begin position="167"/>
        <end position="184"/>
    </location>
</feature>
<protein>
    <submittedName>
        <fullName evidence="2">Transposable element tc1 transposase</fullName>
    </submittedName>
</protein>
<organism evidence="2 3">
    <name type="scientific">Plakobranchus ocellatus</name>
    <dbReference type="NCBI Taxonomy" id="259542"/>
    <lineage>
        <taxon>Eukaryota</taxon>
        <taxon>Metazoa</taxon>
        <taxon>Spiralia</taxon>
        <taxon>Lophotrochozoa</taxon>
        <taxon>Mollusca</taxon>
        <taxon>Gastropoda</taxon>
        <taxon>Heterobranchia</taxon>
        <taxon>Euthyneura</taxon>
        <taxon>Panpulmonata</taxon>
        <taxon>Sacoglossa</taxon>
        <taxon>Placobranchoidea</taxon>
        <taxon>Plakobranchidae</taxon>
        <taxon>Plakobranchus</taxon>
    </lineage>
</organism>
<sequence>MFRTQPQPYGNTSTQTIICRLRQNGIRTRSPVQRTALRLYHGQARLLWANGLTTTYRDKTRQQRSQVLCTDESRFFLVAMMVECMYTAVGMKGWKTSMYGQVTVWGGITTDHSTALEHILAALYVANFVATNLQQQHAVSFMQNRPGYILRRTTPRSVVSGRHKLTSQENKSMSSIPGQQYHPT</sequence>
<reference evidence="2 3" key="1">
    <citation type="journal article" date="2021" name="Elife">
        <title>Chloroplast acquisition without the gene transfer in kleptoplastic sea slugs, Plakobranchus ocellatus.</title>
        <authorList>
            <person name="Maeda T."/>
            <person name="Takahashi S."/>
            <person name="Yoshida T."/>
            <person name="Shimamura S."/>
            <person name="Takaki Y."/>
            <person name="Nagai Y."/>
            <person name="Toyoda A."/>
            <person name="Suzuki Y."/>
            <person name="Arimoto A."/>
            <person name="Ishii H."/>
            <person name="Satoh N."/>
            <person name="Nishiyama T."/>
            <person name="Hasebe M."/>
            <person name="Maruyama T."/>
            <person name="Minagawa J."/>
            <person name="Obokata J."/>
            <person name="Shigenobu S."/>
        </authorList>
    </citation>
    <scope>NUCLEOTIDE SEQUENCE [LARGE SCALE GENOMIC DNA]</scope>
</reference>
<dbReference type="AlphaFoldDB" id="A0AAV3Z423"/>
<gene>
    <name evidence="2" type="ORF">PoB_001712100</name>
</gene>
<evidence type="ECO:0000256" key="1">
    <source>
        <dbReference type="SAM" id="MobiDB-lite"/>
    </source>
</evidence>
<evidence type="ECO:0000313" key="3">
    <source>
        <dbReference type="Proteomes" id="UP000735302"/>
    </source>
</evidence>
<evidence type="ECO:0000313" key="2">
    <source>
        <dbReference type="EMBL" id="GFN90615.1"/>
    </source>
</evidence>
<proteinExistence type="predicted"/>
<dbReference type="Proteomes" id="UP000735302">
    <property type="component" value="Unassembled WGS sequence"/>
</dbReference>
<dbReference type="EMBL" id="BLXT01002056">
    <property type="protein sequence ID" value="GFN90615.1"/>
    <property type="molecule type" value="Genomic_DNA"/>
</dbReference>
<name>A0AAV3Z423_9GAST</name>